<accession>A0A3R7MX29</accession>
<evidence type="ECO:0000313" key="2">
    <source>
        <dbReference type="EMBL" id="ROT71667.1"/>
    </source>
</evidence>
<feature type="compositionally biased region" description="Polar residues" evidence="1">
    <location>
        <begin position="145"/>
        <end position="155"/>
    </location>
</feature>
<evidence type="ECO:0000256" key="1">
    <source>
        <dbReference type="SAM" id="MobiDB-lite"/>
    </source>
</evidence>
<organism evidence="2 3">
    <name type="scientific">Penaeus vannamei</name>
    <name type="common">Whiteleg shrimp</name>
    <name type="synonym">Litopenaeus vannamei</name>
    <dbReference type="NCBI Taxonomy" id="6689"/>
    <lineage>
        <taxon>Eukaryota</taxon>
        <taxon>Metazoa</taxon>
        <taxon>Ecdysozoa</taxon>
        <taxon>Arthropoda</taxon>
        <taxon>Crustacea</taxon>
        <taxon>Multicrustacea</taxon>
        <taxon>Malacostraca</taxon>
        <taxon>Eumalacostraca</taxon>
        <taxon>Eucarida</taxon>
        <taxon>Decapoda</taxon>
        <taxon>Dendrobranchiata</taxon>
        <taxon>Penaeoidea</taxon>
        <taxon>Penaeidae</taxon>
        <taxon>Penaeus</taxon>
    </lineage>
</organism>
<name>A0A3R7MX29_PENVA</name>
<dbReference type="STRING" id="6689.A0A3R7MX29"/>
<feature type="compositionally biased region" description="Pro residues" evidence="1">
    <location>
        <begin position="190"/>
        <end position="217"/>
    </location>
</feature>
<feature type="compositionally biased region" description="Basic and acidic residues" evidence="1">
    <location>
        <begin position="407"/>
        <end position="424"/>
    </location>
</feature>
<sequence>MNIIRFSDCINHFIHINPHQLTPPLHPTLPNPLPPRPTFTHSSQPNPPPPSNPSQPPNHPPAFTSPTPTYLDRQLPGRSFPPLFPHSHPTSHSHPLYSPFQPFPTLPTPNPLFHPPALPPRPTFTDSSPANVPPNHQPTVDVHEGNQTAPAPTTTKKNRSTQIQPRIPSPPPQPHPLPPRPALPHQNSSPYPPHSNPPFLQPSPTHPNHPNPPPPRPTLHRQLTRPCPPDHVSPGPPFTLHPHLTPPPPPTPHPTPQPPPTTPPPTQLLPPTPLPTPQHHHPTDLPTIPNPPSLRTSHPLQTSTIHLTPPPKKTRHAHTTTQTIDRQLPRCPPPPSLNTKPITNPHPFPTHPTQPPSQQPTLQPDSSPRSPLPNPPSQTPLQTPHRIQHPTPHKKSKQRQIYPSPINREHYSYDDRTPNHRDDAPSPSFSAWILAISAWRTS</sequence>
<reference evidence="2 3" key="1">
    <citation type="submission" date="2018-04" db="EMBL/GenBank/DDBJ databases">
        <authorList>
            <person name="Zhang X."/>
            <person name="Yuan J."/>
            <person name="Li F."/>
            <person name="Xiang J."/>
        </authorList>
    </citation>
    <scope>NUCLEOTIDE SEQUENCE [LARGE SCALE GENOMIC DNA]</scope>
    <source>
        <tissue evidence="2">Muscle</tissue>
    </source>
</reference>
<gene>
    <name evidence="2" type="ORF">C7M84_010003</name>
</gene>
<protein>
    <submittedName>
        <fullName evidence="2">Uncharacterized protein</fullName>
    </submittedName>
</protein>
<feature type="compositionally biased region" description="Low complexity" evidence="1">
    <location>
        <begin position="359"/>
        <end position="369"/>
    </location>
</feature>
<evidence type="ECO:0000313" key="3">
    <source>
        <dbReference type="Proteomes" id="UP000283509"/>
    </source>
</evidence>
<dbReference type="EMBL" id="QCYY01002267">
    <property type="protein sequence ID" value="ROT71667.1"/>
    <property type="molecule type" value="Genomic_DNA"/>
</dbReference>
<feature type="region of interest" description="Disordered" evidence="1">
    <location>
        <begin position="21"/>
        <end position="428"/>
    </location>
</feature>
<feature type="compositionally biased region" description="Pro residues" evidence="1">
    <location>
        <begin position="24"/>
        <end position="37"/>
    </location>
</feature>
<proteinExistence type="predicted"/>
<feature type="compositionally biased region" description="Polar residues" evidence="1">
    <location>
        <begin position="293"/>
        <end position="306"/>
    </location>
</feature>
<dbReference type="AlphaFoldDB" id="A0A3R7MX29"/>
<feature type="compositionally biased region" description="Pro residues" evidence="1">
    <location>
        <begin position="45"/>
        <end position="60"/>
    </location>
</feature>
<feature type="compositionally biased region" description="Low complexity" evidence="1">
    <location>
        <begin position="85"/>
        <end position="100"/>
    </location>
</feature>
<keyword evidence="3" id="KW-1185">Reference proteome</keyword>
<feature type="compositionally biased region" description="Basic residues" evidence="1">
    <location>
        <begin position="386"/>
        <end position="398"/>
    </location>
</feature>
<reference evidence="2 3" key="2">
    <citation type="submission" date="2019-01" db="EMBL/GenBank/DDBJ databases">
        <title>The decoding of complex shrimp genome reveals the adaptation for benthos swimmer, frequently molting mechanism and breeding impact on genome.</title>
        <authorList>
            <person name="Sun Y."/>
            <person name="Gao Y."/>
            <person name="Yu Y."/>
        </authorList>
    </citation>
    <scope>NUCLEOTIDE SEQUENCE [LARGE SCALE GENOMIC DNA]</scope>
    <source>
        <tissue evidence="2">Muscle</tissue>
    </source>
</reference>
<feature type="compositionally biased region" description="Pro residues" evidence="1">
    <location>
        <begin position="101"/>
        <end position="122"/>
    </location>
</feature>
<dbReference type="Proteomes" id="UP000283509">
    <property type="component" value="Unassembled WGS sequence"/>
</dbReference>
<feature type="compositionally biased region" description="Pro residues" evidence="1">
    <location>
        <begin position="226"/>
        <end position="276"/>
    </location>
</feature>
<feature type="compositionally biased region" description="Pro residues" evidence="1">
    <location>
        <begin position="344"/>
        <end position="358"/>
    </location>
</feature>
<feature type="compositionally biased region" description="Pro residues" evidence="1">
    <location>
        <begin position="167"/>
        <end position="182"/>
    </location>
</feature>
<comment type="caution">
    <text evidence="2">The sequence shown here is derived from an EMBL/GenBank/DDBJ whole genome shotgun (WGS) entry which is preliminary data.</text>
</comment>